<dbReference type="InterPro" id="IPR001356">
    <property type="entry name" value="HD"/>
</dbReference>
<proteinExistence type="predicted"/>
<feature type="domain" description="Homeobox" evidence="8">
    <location>
        <begin position="146"/>
        <end position="206"/>
    </location>
</feature>
<dbReference type="Proteomes" id="UP001626550">
    <property type="component" value="Unassembled WGS sequence"/>
</dbReference>
<evidence type="ECO:0000259" key="8">
    <source>
        <dbReference type="PROSITE" id="PS50071"/>
    </source>
</evidence>
<dbReference type="PROSITE" id="PS00027">
    <property type="entry name" value="HOMEOBOX_1"/>
    <property type="match status" value="1"/>
</dbReference>
<evidence type="ECO:0000256" key="2">
    <source>
        <dbReference type="ARBA" id="ARBA00023125"/>
    </source>
</evidence>
<keyword evidence="10" id="KW-1185">Reference proteome</keyword>
<dbReference type="SMART" id="SM00389">
    <property type="entry name" value="HOX"/>
    <property type="match status" value="1"/>
</dbReference>
<dbReference type="Pfam" id="PF00046">
    <property type="entry name" value="Homeodomain"/>
    <property type="match status" value="1"/>
</dbReference>
<feature type="region of interest" description="Disordered" evidence="7">
    <location>
        <begin position="96"/>
        <end position="116"/>
    </location>
</feature>
<dbReference type="EMBL" id="JBJKFK010001148">
    <property type="protein sequence ID" value="KAL3313939.1"/>
    <property type="molecule type" value="Genomic_DNA"/>
</dbReference>
<dbReference type="Gene3D" id="1.10.10.60">
    <property type="entry name" value="Homeodomain-like"/>
    <property type="match status" value="1"/>
</dbReference>
<dbReference type="InterPro" id="IPR050848">
    <property type="entry name" value="Homeobox_TF"/>
</dbReference>
<evidence type="ECO:0000256" key="1">
    <source>
        <dbReference type="ARBA" id="ARBA00004123"/>
    </source>
</evidence>
<dbReference type="InterPro" id="IPR020479">
    <property type="entry name" value="HD_metazoa"/>
</dbReference>
<feature type="compositionally biased region" description="Low complexity" evidence="7">
    <location>
        <begin position="102"/>
        <end position="111"/>
    </location>
</feature>
<dbReference type="PRINTS" id="PR00024">
    <property type="entry name" value="HOMEOBOX"/>
</dbReference>
<feature type="DNA-binding region" description="Homeobox" evidence="5">
    <location>
        <begin position="148"/>
        <end position="207"/>
    </location>
</feature>
<evidence type="ECO:0000256" key="6">
    <source>
        <dbReference type="RuleBase" id="RU000682"/>
    </source>
</evidence>
<protein>
    <submittedName>
        <fullName evidence="9">BarH-like 2 homeobox protein</fullName>
    </submittedName>
</protein>
<reference evidence="9 10" key="1">
    <citation type="submission" date="2024-11" db="EMBL/GenBank/DDBJ databases">
        <title>Adaptive evolution of stress response genes in parasites aligns with host niche diversity.</title>
        <authorList>
            <person name="Hahn C."/>
            <person name="Resl P."/>
        </authorList>
    </citation>
    <scope>NUCLEOTIDE SEQUENCE [LARGE SCALE GENOMIC DNA]</scope>
    <source>
        <strain evidence="9">EGGRZ-B1_66</strain>
        <tissue evidence="9">Body</tissue>
    </source>
</reference>
<comment type="caution">
    <text evidence="9">The sequence shown here is derived from an EMBL/GenBank/DDBJ whole genome shotgun (WGS) entry which is preliminary data.</text>
</comment>
<dbReference type="InterPro" id="IPR017970">
    <property type="entry name" value="Homeobox_CS"/>
</dbReference>
<gene>
    <name evidence="9" type="primary">BARHL2_1</name>
    <name evidence="9" type="ORF">Ciccas_007458</name>
</gene>
<dbReference type="InterPro" id="IPR009057">
    <property type="entry name" value="Homeodomain-like_sf"/>
</dbReference>
<evidence type="ECO:0000256" key="5">
    <source>
        <dbReference type="PROSITE-ProRule" id="PRU00108"/>
    </source>
</evidence>
<evidence type="ECO:0000313" key="10">
    <source>
        <dbReference type="Proteomes" id="UP001626550"/>
    </source>
</evidence>
<evidence type="ECO:0000256" key="7">
    <source>
        <dbReference type="SAM" id="MobiDB-lite"/>
    </source>
</evidence>
<keyword evidence="2 5" id="KW-0238">DNA-binding</keyword>
<evidence type="ECO:0000313" key="9">
    <source>
        <dbReference type="EMBL" id="KAL3313939.1"/>
    </source>
</evidence>
<dbReference type="CDD" id="cd00086">
    <property type="entry name" value="homeodomain"/>
    <property type="match status" value="1"/>
</dbReference>
<accession>A0ABD2Q2W1</accession>
<sequence>MSTSVSHLTNSGCLMDLNLQKMLLEQLMNLQSKSHINDNAPKNQSSFMISSILRAATSDHLSAPRTPPRLPDLLKFPDHFFRKSRDRDHFSGILAEHPADGSVKSSSSCGSDTEELEPCRKMRRLQDMPRSVEACSLDGSASSKDKKPRKARTAFTDHQLNELECTFEHHKYLSVQDRMELAARLNLTDTQVKTWYQNRRTKWKRQTAVGFELLAEAGNFLAVRQILQTNPYWTYHPAAQSILANMENIAKIHQQKKDSSKDLTVDEESLMDKQKALMESASKLLMAAKLDGESGQINFRSLNALLHSFGVQLPRSDDMDPTKDDC</sequence>
<name>A0ABD2Q2W1_9PLAT</name>
<dbReference type="PANTHER" id="PTHR24333:SF5">
    <property type="entry name" value="VENT HOMEOBOX"/>
    <property type="match status" value="1"/>
</dbReference>
<dbReference type="AlphaFoldDB" id="A0ABD2Q2W1"/>
<evidence type="ECO:0000256" key="3">
    <source>
        <dbReference type="ARBA" id="ARBA00023155"/>
    </source>
</evidence>
<organism evidence="9 10">
    <name type="scientific">Cichlidogyrus casuarinus</name>
    <dbReference type="NCBI Taxonomy" id="1844966"/>
    <lineage>
        <taxon>Eukaryota</taxon>
        <taxon>Metazoa</taxon>
        <taxon>Spiralia</taxon>
        <taxon>Lophotrochozoa</taxon>
        <taxon>Platyhelminthes</taxon>
        <taxon>Monogenea</taxon>
        <taxon>Monopisthocotylea</taxon>
        <taxon>Dactylogyridea</taxon>
        <taxon>Ancyrocephalidae</taxon>
        <taxon>Cichlidogyrus</taxon>
    </lineage>
</organism>
<keyword evidence="3 5" id="KW-0371">Homeobox</keyword>
<dbReference type="PROSITE" id="PS50071">
    <property type="entry name" value="HOMEOBOX_2"/>
    <property type="match status" value="1"/>
</dbReference>
<dbReference type="SUPFAM" id="SSF46689">
    <property type="entry name" value="Homeodomain-like"/>
    <property type="match status" value="1"/>
</dbReference>
<keyword evidence="4 5" id="KW-0539">Nucleus</keyword>
<evidence type="ECO:0000256" key="4">
    <source>
        <dbReference type="ARBA" id="ARBA00023242"/>
    </source>
</evidence>
<dbReference type="GO" id="GO:0005634">
    <property type="term" value="C:nucleus"/>
    <property type="evidence" value="ECO:0007669"/>
    <property type="project" value="UniProtKB-SubCell"/>
</dbReference>
<comment type="subcellular location">
    <subcellularLocation>
        <location evidence="1 5 6">Nucleus</location>
    </subcellularLocation>
</comment>
<dbReference type="PANTHER" id="PTHR24333">
    <property type="entry name" value="HOMEO BOX HB9 LIKE A-RELATED"/>
    <property type="match status" value="1"/>
</dbReference>
<dbReference type="GO" id="GO:0003677">
    <property type="term" value="F:DNA binding"/>
    <property type="evidence" value="ECO:0007669"/>
    <property type="project" value="UniProtKB-UniRule"/>
</dbReference>